<dbReference type="GO" id="GO:0001666">
    <property type="term" value="P:response to hypoxia"/>
    <property type="evidence" value="ECO:0000318"/>
    <property type="project" value="GO_Central"/>
</dbReference>
<keyword evidence="4" id="KW-1015">Disulfide bond</keyword>
<dbReference type="GO" id="GO:0019825">
    <property type="term" value="F:oxygen binding"/>
    <property type="evidence" value="ECO:0000318"/>
    <property type="project" value="GO_Central"/>
</dbReference>
<name>T1FHE7_HELRO</name>
<evidence type="ECO:0000259" key="6">
    <source>
        <dbReference type="Pfam" id="PF00042"/>
    </source>
</evidence>
<dbReference type="CTD" id="20208246"/>
<dbReference type="InParanoid" id="T1FHE7"/>
<evidence type="ECO:0000313" key="8">
    <source>
        <dbReference type="EnsemblMetazoa" id="HelroP181863"/>
    </source>
</evidence>
<keyword evidence="1 5" id="KW-0349">Heme</keyword>
<dbReference type="EMBL" id="KB097673">
    <property type="protein sequence ID" value="ESN92082.1"/>
    <property type="molecule type" value="Genomic_DNA"/>
</dbReference>
<reference evidence="7 9" key="2">
    <citation type="journal article" date="2013" name="Nature">
        <title>Insights into bilaterian evolution from three spiralian genomes.</title>
        <authorList>
            <person name="Simakov O."/>
            <person name="Marletaz F."/>
            <person name="Cho S.J."/>
            <person name="Edsinger-Gonzales E."/>
            <person name="Havlak P."/>
            <person name="Hellsten U."/>
            <person name="Kuo D.H."/>
            <person name="Larsson T."/>
            <person name="Lv J."/>
            <person name="Arendt D."/>
            <person name="Savage R."/>
            <person name="Osoegawa K."/>
            <person name="de Jong P."/>
            <person name="Grimwood J."/>
            <person name="Chapman J.A."/>
            <person name="Shapiro H."/>
            <person name="Aerts A."/>
            <person name="Otillar R.P."/>
            <person name="Terry A.Y."/>
            <person name="Boore J.L."/>
            <person name="Grigoriev I.V."/>
            <person name="Lindberg D.R."/>
            <person name="Seaver E.C."/>
            <person name="Weisblat D.A."/>
            <person name="Putnam N.H."/>
            <person name="Rokhsar D.S."/>
        </authorList>
    </citation>
    <scope>NUCLEOTIDE SEQUENCE</scope>
</reference>
<protein>
    <recommendedName>
        <fullName evidence="6">Globin domain-containing protein</fullName>
    </recommendedName>
</protein>
<dbReference type="GO" id="GO:0020037">
    <property type="term" value="F:heme binding"/>
    <property type="evidence" value="ECO:0007669"/>
    <property type="project" value="InterPro"/>
</dbReference>
<dbReference type="OMA" id="EHANTVM"/>
<dbReference type="Pfam" id="PF00042">
    <property type="entry name" value="Globin"/>
    <property type="match status" value="1"/>
</dbReference>
<evidence type="ECO:0000256" key="1">
    <source>
        <dbReference type="ARBA" id="ARBA00022617"/>
    </source>
</evidence>
<proteinExistence type="inferred from homology"/>
<organism evidence="8 9">
    <name type="scientific">Helobdella robusta</name>
    <name type="common">Californian leech</name>
    <dbReference type="NCBI Taxonomy" id="6412"/>
    <lineage>
        <taxon>Eukaryota</taxon>
        <taxon>Metazoa</taxon>
        <taxon>Spiralia</taxon>
        <taxon>Lophotrochozoa</taxon>
        <taxon>Annelida</taxon>
        <taxon>Clitellata</taxon>
        <taxon>Hirudinea</taxon>
        <taxon>Rhynchobdellida</taxon>
        <taxon>Glossiphoniidae</taxon>
        <taxon>Helobdella</taxon>
    </lineage>
</organism>
<dbReference type="Gene3D" id="1.10.490.10">
    <property type="entry name" value="Globins"/>
    <property type="match status" value="1"/>
</dbReference>
<dbReference type="EMBL" id="AMQM01007861">
    <property type="status" value="NOT_ANNOTATED_CDS"/>
    <property type="molecule type" value="Genomic_DNA"/>
</dbReference>
<keyword evidence="3" id="KW-0408">Iron</keyword>
<dbReference type="STRING" id="6412.T1FHE7"/>
<dbReference type="PANTHER" id="PTHR46458">
    <property type="entry name" value="BLR2807 PROTEIN"/>
    <property type="match status" value="1"/>
</dbReference>
<dbReference type="InterPro" id="IPR009050">
    <property type="entry name" value="Globin-like_sf"/>
</dbReference>
<keyword evidence="5" id="KW-0561">Oxygen transport</keyword>
<accession>T1FHE7</accession>
<dbReference type="InterPro" id="IPR050532">
    <property type="entry name" value="Globin-like_OT"/>
</dbReference>
<dbReference type="RefSeq" id="XP_009029884.1">
    <property type="nucleotide sequence ID" value="XM_009031636.1"/>
</dbReference>
<dbReference type="InterPro" id="IPR012292">
    <property type="entry name" value="Globin/Proto"/>
</dbReference>
<comment type="similarity">
    <text evidence="5">Belongs to the globin family.</text>
</comment>
<reference evidence="8" key="3">
    <citation type="submission" date="2015-06" db="UniProtKB">
        <authorList>
            <consortium name="EnsemblMetazoa"/>
        </authorList>
    </citation>
    <scope>IDENTIFICATION</scope>
</reference>
<dbReference type="KEGG" id="hro:HELRODRAFT_181863"/>
<dbReference type="Proteomes" id="UP000015101">
    <property type="component" value="Unassembled WGS sequence"/>
</dbReference>
<reference evidence="9" key="1">
    <citation type="submission" date="2012-12" db="EMBL/GenBank/DDBJ databases">
        <authorList>
            <person name="Hellsten U."/>
            <person name="Grimwood J."/>
            <person name="Chapman J.A."/>
            <person name="Shapiro H."/>
            <person name="Aerts A."/>
            <person name="Otillar R.P."/>
            <person name="Terry A.Y."/>
            <person name="Boore J.L."/>
            <person name="Simakov O."/>
            <person name="Marletaz F."/>
            <person name="Cho S.-J."/>
            <person name="Edsinger-Gonzales E."/>
            <person name="Havlak P."/>
            <person name="Kuo D.-H."/>
            <person name="Larsson T."/>
            <person name="Lv J."/>
            <person name="Arendt D."/>
            <person name="Savage R."/>
            <person name="Osoegawa K."/>
            <person name="de Jong P."/>
            <person name="Lindberg D.R."/>
            <person name="Seaver E.C."/>
            <person name="Weisblat D.A."/>
            <person name="Putnam N.H."/>
            <person name="Grigoriev I.V."/>
            <person name="Rokhsar D.S."/>
        </authorList>
    </citation>
    <scope>NUCLEOTIDE SEQUENCE</scope>
</reference>
<keyword evidence="5" id="KW-0813">Transport</keyword>
<dbReference type="SUPFAM" id="SSF46458">
    <property type="entry name" value="Globin-like"/>
    <property type="match status" value="1"/>
</dbReference>
<dbReference type="GeneID" id="20208246"/>
<evidence type="ECO:0000256" key="4">
    <source>
        <dbReference type="ARBA" id="ARBA00023157"/>
    </source>
</evidence>
<dbReference type="PANTHER" id="PTHR46458:SF5">
    <property type="entry name" value="GLOBIN FAMILY PROFILE DOMAIN-CONTAINING PROTEIN"/>
    <property type="match status" value="1"/>
</dbReference>
<evidence type="ECO:0000256" key="2">
    <source>
        <dbReference type="ARBA" id="ARBA00022723"/>
    </source>
</evidence>
<feature type="domain" description="Globin" evidence="6">
    <location>
        <begin position="33"/>
        <end position="146"/>
    </location>
</feature>
<keyword evidence="9" id="KW-1185">Reference proteome</keyword>
<dbReference type="HOGENOM" id="CLU_003827_16_0_1"/>
<evidence type="ECO:0000313" key="7">
    <source>
        <dbReference type="EMBL" id="ESN92082.1"/>
    </source>
</evidence>
<evidence type="ECO:0000313" key="9">
    <source>
        <dbReference type="Proteomes" id="UP000015101"/>
    </source>
</evidence>
<keyword evidence="2" id="KW-0479">Metal-binding</keyword>
<dbReference type="EnsemblMetazoa" id="HelroT181863">
    <property type="protein sequence ID" value="HelroP181863"/>
    <property type="gene ID" value="HelroG181863"/>
</dbReference>
<dbReference type="AlphaFoldDB" id="T1FHE7"/>
<dbReference type="OrthoDB" id="6344802at2759"/>
<gene>
    <name evidence="8" type="primary">20208246</name>
    <name evidence="7" type="ORF">HELRODRAFT_181863</name>
</gene>
<dbReference type="GO" id="GO:0005344">
    <property type="term" value="F:oxygen carrier activity"/>
    <property type="evidence" value="ECO:0000318"/>
    <property type="project" value="GO_Central"/>
</dbReference>
<sequence>MAARATTGHVINNTAHVTSQIITSRLSYVITGTLLQSNPLVKNTFEKFRQMDPMSDFTDSSVFSTHAMVVMSAFEDIFDNLDDSEIVKDILEQGKSHGKFSEDFAPETFWAIEEPFMSSMKDILGRKMSSQLEKIYKKTIKFILSVLIKGLRDATMA</sequence>
<dbReference type="GO" id="GO:0046872">
    <property type="term" value="F:metal ion binding"/>
    <property type="evidence" value="ECO:0007669"/>
    <property type="project" value="UniProtKB-KW"/>
</dbReference>
<dbReference type="InterPro" id="IPR000971">
    <property type="entry name" value="Globin"/>
</dbReference>
<evidence type="ECO:0000256" key="3">
    <source>
        <dbReference type="ARBA" id="ARBA00023004"/>
    </source>
</evidence>
<evidence type="ECO:0000256" key="5">
    <source>
        <dbReference type="RuleBase" id="RU000356"/>
    </source>
</evidence>
<dbReference type="GO" id="GO:0015671">
    <property type="term" value="P:oxygen transport"/>
    <property type="evidence" value="ECO:0000318"/>
    <property type="project" value="GO_Central"/>
</dbReference>